<dbReference type="Gene3D" id="3.30.70.100">
    <property type="match status" value="1"/>
</dbReference>
<evidence type="ECO:0000313" key="1">
    <source>
        <dbReference type="EMBL" id="KRR02161.1"/>
    </source>
</evidence>
<keyword evidence="2" id="KW-1185">Reference proteome</keyword>
<dbReference type="Pfam" id="PF11639">
    <property type="entry name" value="HapK"/>
    <property type="match status" value="1"/>
</dbReference>
<dbReference type="STRING" id="1518501.CQ10_24090"/>
<dbReference type="EMBL" id="LLXX01000153">
    <property type="protein sequence ID" value="KRR02161.1"/>
    <property type="molecule type" value="Genomic_DNA"/>
</dbReference>
<dbReference type="InterPro" id="IPR011008">
    <property type="entry name" value="Dimeric_a/b-barrel"/>
</dbReference>
<sequence>MPVRFLISTLKPGVDPAEYEAWVRERDYALVRSLDNYMSYKVHRIRRPIQGAENSTWQYIERIEVKSLEQHDKDLASPAGVALREELYGKFLDRSKNIYFVSDEIE</sequence>
<dbReference type="SUPFAM" id="SSF54909">
    <property type="entry name" value="Dimeric alpha+beta barrel"/>
    <property type="match status" value="1"/>
</dbReference>
<dbReference type="RefSeq" id="WP_057853293.1">
    <property type="nucleotide sequence ID" value="NZ_LLXX01000153.1"/>
</dbReference>
<dbReference type="InterPro" id="IPR021667">
    <property type="entry name" value="HapK"/>
</dbReference>
<dbReference type="Proteomes" id="UP000051913">
    <property type="component" value="Unassembled WGS sequence"/>
</dbReference>
<reference evidence="1 2" key="1">
    <citation type="submission" date="2014-03" db="EMBL/GenBank/DDBJ databases">
        <title>Bradyrhizobium valentinum sp. nov., isolated from effective nodules of Lupinus mariae-josephae, a lupine endemic of basic-lime soils in Eastern Spain.</title>
        <authorList>
            <person name="Duran D."/>
            <person name="Rey L."/>
            <person name="Navarro A."/>
            <person name="Busquets A."/>
            <person name="Imperial J."/>
            <person name="Ruiz-Argueso T."/>
        </authorList>
    </citation>
    <scope>NUCLEOTIDE SEQUENCE [LARGE SCALE GENOMIC DNA]</scope>
    <source>
        <strain evidence="1 2">LmjM3</strain>
    </source>
</reference>
<evidence type="ECO:0000313" key="2">
    <source>
        <dbReference type="Proteomes" id="UP000051913"/>
    </source>
</evidence>
<dbReference type="AlphaFoldDB" id="A0A0R3L2U4"/>
<proteinExistence type="predicted"/>
<accession>A0A0R3L2U4</accession>
<name>A0A0R3L2U4_9BRAD</name>
<comment type="caution">
    <text evidence="1">The sequence shown here is derived from an EMBL/GenBank/DDBJ whole genome shotgun (WGS) entry which is preliminary data.</text>
</comment>
<protein>
    <recommendedName>
        <fullName evidence="3">REDY-like protein HapK</fullName>
    </recommendedName>
</protein>
<organism evidence="1 2">
    <name type="scientific">Bradyrhizobium valentinum</name>
    <dbReference type="NCBI Taxonomy" id="1518501"/>
    <lineage>
        <taxon>Bacteria</taxon>
        <taxon>Pseudomonadati</taxon>
        <taxon>Pseudomonadota</taxon>
        <taxon>Alphaproteobacteria</taxon>
        <taxon>Hyphomicrobiales</taxon>
        <taxon>Nitrobacteraceae</taxon>
        <taxon>Bradyrhizobium</taxon>
    </lineage>
</organism>
<evidence type="ECO:0008006" key="3">
    <source>
        <dbReference type="Google" id="ProtNLM"/>
    </source>
</evidence>
<gene>
    <name evidence="1" type="ORF">CP49_05180</name>
</gene>